<dbReference type="AlphaFoldDB" id="A0A0H5QKU8"/>
<proteinExistence type="predicted"/>
<dbReference type="EMBL" id="HACM01001805">
    <property type="protein sequence ID" value="CRZ02247.1"/>
    <property type="molecule type" value="Transcribed_RNA"/>
</dbReference>
<accession>A0A0H5QKU8</accession>
<organism evidence="1">
    <name type="scientific">Spongospora subterranea</name>
    <dbReference type="NCBI Taxonomy" id="70186"/>
    <lineage>
        <taxon>Eukaryota</taxon>
        <taxon>Sar</taxon>
        <taxon>Rhizaria</taxon>
        <taxon>Endomyxa</taxon>
        <taxon>Phytomyxea</taxon>
        <taxon>Plasmodiophorida</taxon>
        <taxon>Plasmodiophoridae</taxon>
        <taxon>Spongospora</taxon>
    </lineage>
</organism>
<name>A0A0H5QKU8_9EUKA</name>
<evidence type="ECO:0000313" key="1">
    <source>
        <dbReference type="EMBL" id="CRZ02247.1"/>
    </source>
</evidence>
<reference evidence="1" key="1">
    <citation type="submission" date="2015-04" db="EMBL/GenBank/DDBJ databases">
        <title>The genome sequence of the plant pathogenic Rhizarian Plasmodiophora brassicae reveals insights in its biotrophic life cycle and the origin of chitin synthesis.</title>
        <authorList>
            <person name="Schwelm A."/>
            <person name="Fogelqvist J."/>
            <person name="Knaust A."/>
            <person name="Julke S."/>
            <person name="Lilja T."/>
            <person name="Dhandapani V."/>
            <person name="Bonilla-Rosso G."/>
            <person name="Karlsson M."/>
            <person name="Shevchenko A."/>
            <person name="Choi S.R."/>
            <person name="Kim H.G."/>
            <person name="Park J.Y."/>
            <person name="Lim Y.P."/>
            <person name="Ludwig-Muller J."/>
            <person name="Dixelius C."/>
        </authorList>
    </citation>
    <scope>NUCLEOTIDE SEQUENCE</scope>
    <source>
        <tissue evidence="1">Potato root galls</tissue>
    </source>
</reference>
<sequence length="116" mass="13303">MILSAPNQSTPVDGCFVRNKLVDHFWHCADKIVRARVSVSVNTRWKIVDSDNTMEFGSDLVPKVKPGLVGSTRCVNDYALHKEMHFEDRRPALRPPLKFAILQPRETPHRIHGFKK</sequence>
<protein>
    <submittedName>
        <fullName evidence="1">Uncharacterized protein</fullName>
    </submittedName>
</protein>